<dbReference type="EMBL" id="CAKOGP040001992">
    <property type="protein sequence ID" value="CAJ1959413.1"/>
    <property type="molecule type" value="Genomic_DNA"/>
</dbReference>
<keyword evidence="1" id="KW-0175">Coiled coil</keyword>
<evidence type="ECO:0000313" key="3">
    <source>
        <dbReference type="EMBL" id="CAJ1959413.1"/>
    </source>
</evidence>
<evidence type="ECO:0000259" key="2">
    <source>
        <dbReference type="Pfam" id="PF20710"/>
    </source>
</evidence>
<feature type="coiled-coil region" evidence="1">
    <location>
        <begin position="261"/>
        <end position="295"/>
    </location>
</feature>
<dbReference type="Pfam" id="PF20710">
    <property type="entry name" value="DUF6824"/>
    <property type="match status" value="1"/>
</dbReference>
<gene>
    <name evidence="3" type="ORF">CYCCA115_LOCUS17836</name>
</gene>
<sequence>MATAESSGIVHPHDHDVLSGRGNFVNYHAGNEHFRGLVRKHKVDYVQCPKPQKGKFSKMIVDEIKSRNPPGRFLKQDGATKLWYDIGEKKALDKTRQALREGAPDLVKEMTGDEGSEGEDRQVQNQQTVIGNASVAGLASPTFSAGGFQSPVMNMRNHLHISPAALLNAPQLLSPGMMMNGMSPAMQQQMSANSLGMNRGLANNMGHNNMSQVLPPPQVHSASLDQLQHNLTPLQQQQMLLNQQVMNQQALNNGFSALQQFNNTQSELEQAMLVNAKLEHEMQMMQNKLNSIYSNDHQQQLEPTPIQTASYDKPITPQMPAANTVEAASPKLEIPTGQNPRRKAPPSLLVREDSLKMERIFASPASVQKKKADLNGSAGGLSVMSMSIADMQDDGNLSAVFDSSVSLRDHSRKLDNGSSRRGKRSTEFDMSIATLGEAGNMSVNTLSMHESDANVSAFGNVFEDHS</sequence>
<keyword evidence="4" id="KW-1185">Reference proteome</keyword>
<dbReference type="Proteomes" id="UP001295423">
    <property type="component" value="Unassembled WGS sequence"/>
</dbReference>
<accession>A0AAD2G190</accession>
<feature type="domain" description="DUF6824" evidence="2">
    <location>
        <begin position="16"/>
        <end position="101"/>
    </location>
</feature>
<evidence type="ECO:0000256" key="1">
    <source>
        <dbReference type="SAM" id="Coils"/>
    </source>
</evidence>
<protein>
    <recommendedName>
        <fullName evidence="2">DUF6824 domain-containing protein</fullName>
    </recommendedName>
</protein>
<organism evidence="3 4">
    <name type="scientific">Cylindrotheca closterium</name>
    <dbReference type="NCBI Taxonomy" id="2856"/>
    <lineage>
        <taxon>Eukaryota</taxon>
        <taxon>Sar</taxon>
        <taxon>Stramenopiles</taxon>
        <taxon>Ochrophyta</taxon>
        <taxon>Bacillariophyta</taxon>
        <taxon>Bacillariophyceae</taxon>
        <taxon>Bacillariophycidae</taxon>
        <taxon>Bacillariales</taxon>
        <taxon>Bacillariaceae</taxon>
        <taxon>Cylindrotheca</taxon>
    </lineage>
</organism>
<comment type="caution">
    <text evidence="3">The sequence shown here is derived from an EMBL/GenBank/DDBJ whole genome shotgun (WGS) entry which is preliminary data.</text>
</comment>
<name>A0AAD2G190_9STRA</name>
<dbReference type="InterPro" id="IPR049227">
    <property type="entry name" value="DUF6824"/>
</dbReference>
<evidence type="ECO:0000313" key="4">
    <source>
        <dbReference type="Proteomes" id="UP001295423"/>
    </source>
</evidence>
<proteinExistence type="predicted"/>
<reference evidence="3" key="1">
    <citation type="submission" date="2023-08" db="EMBL/GenBank/DDBJ databases">
        <authorList>
            <person name="Audoor S."/>
            <person name="Bilcke G."/>
        </authorList>
    </citation>
    <scope>NUCLEOTIDE SEQUENCE</scope>
</reference>
<dbReference type="AlphaFoldDB" id="A0AAD2G190"/>